<dbReference type="InterPro" id="IPR007588">
    <property type="entry name" value="Znf_FLYWCH"/>
</dbReference>
<evidence type="ECO:0000313" key="6">
    <source>
        <dbReference type="Proteomes" id="UP001153954"/>
    </source>
</evidence>
<evidence type="ECO:0000256" key="3">
    <source>
        <dbReference type="ARBA" id="ARBA00022833"/>
    </source>
</evidence>
<dbReference type="EMBL" id="CAKOGL010000004">
    <property type="protein sequence ID" value="CAH2085684.1"/>
    <property type="molecule type" value="Genomic_DNA"/>
</dbReference>
<comment type="caution">
    <text evidence="5">The sequence shown here is derived from an EMBL/GenBank/DDBJ whole genome shotgun (WGS) entry which is preliminary data.</text>
</comment>
<organism evidence="5 6">
    <name type="scientific">Euphydryas editha</name>
    <name type="common">Edith's checkerspot</name>
    <dbReference type="NCBI Taxonomy" id="104508"/>
    <lineage>
        <taxon>Eukaryota</taxon>
        <taxon>Metazoa</taxon>
        <taxon>Ecdysozoa</taxon>
        <taxon>Arthropoda</taxon>
        <taxon>Hexapoda</taxon>
        <taxon>Insecta</taxon>
        <taxon>Pterygota</taxon>
        <taxon>Neoptera</taxon>
        <taxon>Endopterygota</taxon>
        <taxon>Lepidoptera</taxon>
        <taxon>Glossata</taxon>
        <taxon>Ditrysia</taxon>
        <taxon>Papilionoidea</taxon>
        <taxon>Nymphalidae</taxon>
        <taxon>Nymphalinae</taxon>
        <taxon>Euphydryas</taxon>
    </lineage>
</organism>
<evidence type="ECO:0000256" key="2">
    <source>
        <dbReference type="ARBA" id="ARBA00022771"/>
    </source>
</evidence>
<keyword evidence="2" id="KW-0863">Zinc-finger</keyword>
<keyword evidence="3" id="KW-0862">Zinc</keyword>
<proteinExistence type="predicted"/>
<reference evidence="5" key="1">
    <citation type="submission" date="2022-03" db="EMBL/GenBank/DDBJ databases">
        <authorList>
            <person name="Tunstrom K."/>
        </authorList>
    </citation>
    <scope>NUCLEOTIDE SEQUENCE</scope>
</reference>
<protein>
    <recommendedName>
        <fullName evidence="4">FLYWCH-type domain-containing protein</fullName>
    </recommendedName>
</protein>
<dbReference type="Gene3D" id="2.20.25.240">
    <property type="match status" value="1"/>
</dbReference>
<evidence type="ECO:0000256" key="1">
    <source>
        <dbReference type="ARBA" id="ARBA00022723"/>
    </source>
</evidence>
<dbReference type="GO" id="GO:0008270">
    <property type="term" value="F:zinc ion binding"/>
    <property type="evidence" value="ECO:0007669"/>
    <property type="project" value="UniProtKB-KW"/>
</dbReference>
<dbReference type="Pfam" id="PF04500">
    <property type="entry name" value="FLYWCH"/>
    <property type="match status" value="1"/>
</dbReference>
<sequence length="98" mass="11204">MVSRDIIAVHWSQSRFGNPVLVIGGQRYRRCGQIVYGRGTWRCIKSDLGCKSYAITQFNHVIAVGNSHTSHNKKKIVSRNKKRKNLFYSKIRINGKGL</sequence>
<evidence type="ECO:0000259" key="4">
    <source>
        <dbReference type="Pfam" id="PF04500"/>
    </source>
</evidence>
<gene>
    <name evidence="5" type="ORF">EEDITHA_LOCUS2132</name>
</gene>
<accession>A0AAU9TDI4</accession>
<keyword evidence="1" id="KW-0479">Metal-binding</keyword>
<dbReference type="Proteomes" id="UP001153954">
    <property type="component" value="Unassembled WGS sequence"/>
</dbReference>
<dbReference type="AlphaFoldDB" id="A0AAU9TDI4"/>
<feature type="domain" description="FLYWCH-type" evidence="4">
    <location>
        <begin position="13"/>
        <end position="69"/>
    </location>
</feature>
<keyword evidence="6" id="KW-1185">Reference proteome</keyword>
<name>A0AAU9TDI4_EUPED</name>
<evidence type="ECO:0000313" key="5">
    <source>
        <dbReference type="EMBL" id="CAH2085684.1"/>
    </source>
</evidence>